<dbReference type="EMBL" id="OBEJ01000001">
    <property type="protein sequence ID" value="SNZ04984.1"/>
    <property type="molecule type" value="Genomic_DNA"/>
</dbReference>
<keyword evidence="1" id="KW-0472">Membrane</keyword>
<keyword evidence="1" id="KW-1133">Transmembrane helix</keyword>
<dbReference type="InterPro" id="IPR055941">
    <property type="entry name" value="DUF7519"/>
</dbReference>
<feature type="transmembrane region" description="Helical" evidence="1">
    <location>
        <begin position="20"/>
        <end position="48"/>
    </location>
</feature>
<reference evidence="2 3" key="1">
    <citation type="submission" date="2017-09" db="EMBL/GenBank/DDBJ databases">
        <authorList>
            <person name="Ehlers B."/>
            <person name="Leendertz F.H."/>
        </authorList>
    </citation>
    <scope>NUCLEOTIDE SEQUENCE [LARGE SCALE GENOMIC DNA]</scope>
    <source>
        <strain evidence="2 3">DSM 27208</strain>
    </source>
</reference>
<dbReference type="Pfam" id="PF24363">
    <property type="entry name" value="DUF7519"/>
    <property type="match status" value="1"/>
</dbReference>
<name>A0A285N683_NATPI</name>
<evidence type="ECO:0000313" key="3">
    <source>
        <dbReference type="Proteomes" id="UP000219453"/>
    </source>
</evidence>
<sequence>MTDGVERGPTRTSTRVALAAGVGCVLALATGSLASLVLGVPALGTLAVGMRRVDRRGIDAGAFGLFAAALLAAVTGAPTASTLIGAGLAILAWDAGGNALELGRQVGRDAATREAEIAHLSGTVGVAAGAGGLGYGFYTAGSGGRPVAALVLLSFAAVLLASALRLRPLARGDN</sequence>
<dbReference type="RefSeq" id="WP_143824899.1">
    <property type="nucleotide sequence ID" value="NZ_OBEJ01000001.1"/>
</dbReference>
<evidence type="ECO:0008006" key="4">
    <source>
        <dbReference type="Google" id="ProtNLM"/>
    </source>
</evidence>
<gene>
    <name evidence="2" type="ORF">SAMN06269185_0743</name>
</gene>
<accession>A0A285N683</accession>
<evidence type="ECO:0000256" key="1">
    <source>
        <dbReference type="SAM" id="Phobius"/>
    </source>
</evidence>
<feature type="transmembrane region" description="Helical" evidence="1">
    <location>
        <begin position="60"/>
        <end position="93"/>
    </location>
</feature>
<dbReference type="AlphaFoldDB" id="A0A285N683"/>
<organism evidence="2 3">
    <name type="scientific">Natronoarchaeum philippinense</name>
    <dbReference type="NCBI Taxonomy" id="558529"/>
    <lineage>
        <taxon>Archaea</taxon>
        <taxon>Methanobacteriati</taxon>
        <taxon>Methanobacteriota</taxon>
        <taxon>Stenosarchaea group</taxon>
        <taxon>Halobacteria</taxon>
        <taxon>Halobacteriales</taxon>
        <taxon>Natronoarchaeaceae</taxon>
    </lineage>
</organism>
<keyword evidence="3" id="KW-1185">Reference proteome</keyword>
<dbReference type="OrthoDB" id="308469at2157"/>
<protein>
    <recommendedName>
        <fullName evidence="4">Major facilitator superfamily (MFS) profile domain-containing protein</fullName>
    </recommendedName>
</protein>
<evidence type="ECO:0000313" key="2">
    <source>
        <dbReference type="EMBL" id="SNZ04984.1"/>
    </source>
</evidence>
<keyword evidence="1" id="KW-0812">Transmembrane</keyword>
<dbReference type="Proteomes" id="UP000219453">
    <property type="component" value="Unassembled WGS sequence"/>
</dbReference>
<proteinExistence type="predicted"/>
<feature type="transmembrane region" description="Helical" evidence="1">
    <location>
        <begin position="147"/>
        <end position="166"/>
    </location>
</feature>